<organism evidence="2 3">
    <name type="scientific">Mycena chlorophos</name>
    <name type="common">Agaric fungus</name>
    <name type="synonym">Agaricus chlorophos</name>
    <dbReference type="NCBI Taxonomy" id="658473"/>
    <lineage>
        <taxon>Eukaryota</taxon>
        <taxon>Fungi</taxon>
        <taxon>Dikarya</taxon>
        <taxon>Basidiomycota</taxon>
        <taxon>Agaricomycotina</taxon>
        <taxon>Agaricomycetes</taxon>
        <taxon>Agaricomycetidae</taxon>
        <taxon>Agaricales</taxon>
        <taxon>Marasmiineae</taxon>
        <taxon>Mycenaceae</taxon>
        <taxon>Mycena</taxon>
    </lineage>
</organism>
<dbReference type="EMBL" id="JACAZE010000014">
    <property type="protein sequence ID" value="KAF7299620.1"/>
    <property type="molecule type" value="Genomic_DNA"/>
</dbReference>
<evidence type="ECO:0000256" key="1">
    <source>
        <dbReference type="SAM" id="MobiDB-lite"/>
    </source>
</evidence>
<keyword evidence="3" id="KW-1185">Reference proteome</keyword>
<feature type="region of interest" description="Disordered" evidence="1">
    <location>
        <begin position="233"/>
        <end position="263"/>
    </location>
</feature>
<sequence length="380" mass="42394">MAMPPARRESLNGLYERLRKTDEEYDPIKEAGSIFDDEDNNNTNEHKGKAVVVELQQRVFDLVVVDAALRRESFPRYISQRDARRRRRDGNSDVEPMELGPSLVIVQEPTSILHREQSPEITNPIEDLVPLKPKPRRMVTPPRLLLAPESPPRTLKTSHVRGRLARRVAAAMYDDDDEGSDDASGDEYVPSPPLLPRKRPRSASPTTRLPLAPYRAYSEETLSAPVITSYSSSLSSSSSASASSSSPARPAKRARPAPASRNLQTTISEVQQAEASDAFAEFRCTVCGWVQHNRRVPDFKRHVKTHQREADDRAHRGWCCVGVPADEAREYGVPSGAEVYMYLGERRVGGCLKTFSRRDALKRHLGNMSCISEILAPDGA</sequence>
<accession>A0A8H6SKQ7</accession>
<feature type="compositionally biased region" description="Basic residues" evidence="1">
    <location>
        <begin position="156"/>
        <end position="166"/>
    </location>
</feature>
<evidence type="ECO:0000313" key="2">
    <source>
        <dbReference type="EMBL" id="KAF7299620.1"/>
    </source>
</evidence>
<comment type="caution">
    <text evidence="2">The sequence shown here is derived from an EMBL/GenBank/DDBJ whole genome shotgun (WGS) entry which is preliminary data.</text>
</comment>
<proteinExistence type="predicted"/>
<evidence type="ECO:0000313" key="3">
    <source>
        <dbReference type="Proteomes" id="UP000613580"/>
    </source>
</evidence>
<reference evidence="2" key="1">
    <citation type="submission" date="2020-05" db="EMBL/GenBank/DDBJ databases">
        <title>Mycena genomes resolve the evolution of fungal bioluminescence.</title>
        <authorList>
            <person name="Tsai I.J."/>
        </authorList>
    </citation>
    <scope>NUCLEOTIDE SEQUENCE</scope>
    <source>
        <strain evidence="2">110903Hualien_Pintung</strain>
    </source>
</reference>
<dbReference type="AlphaFoldDB" id="A0A8H6SKQ7"/>
<feature type="region of interest" description="Disordered" evidence="1">
    <location>
        <begin position="142"/>
        <end position="210"/>
    </location>
</feature>
<gene>
    <name evidence="2" type="ORF">HMN09_00967400</name>
</gene>
<feature type="compositionally biased region" description="Acidic residues" evidence="1">
    <location>
        <begin position="173"/>
        <end position="185"/>
    </location>
</feature>
<evidence type="ECO:0008006" key="4">
    <source>
        <dbReference type="Google" id="ProtNLM"/>
    </source>
</evidence>
<dbReference type="Proteomes" id="UP000613580">
    <property type="component" value="Unassembled WGS sequence"/>
</dbReference>
<protein>
    <recommendedName>
        <fullName evidence="4">C2H2-type domain-containing protein</fullName>
    </recommendedName>
</protein>
<name>A0A8H6SKQ7_MYCCL</name>
<dbReference type="OrthoDB" id="8922241at2759"/>
<feature type="compositionally biased region" description="Low complexity" evidence="1">
    <location>
        <begin position="233"/>
        <end position="249"/>
    </location>
</feature>